<dbReference type="Gene3D" id="3.40.630.30">
    <property type="match status" value="1"/>
</dbReference>
<organism evidence="2 3">
    <name type="scientific">Bombardia bombarda</name>
    <dbReference type="NCBI Taxonomy" id="252184"/>
    <lineage>
        <taxon>Eukaryota</taxon>
        <taxon>Fungi</taxon>
        <taxon>Dikarya</taxon>
        <taxon>Ascomycota</taxon>
        <taxon>Pezizomycotina</taxon>
        <taxon>Sordariomycetes</taxon>
        <taxon>Sordariomycetidae</taxon>
        <taxon>Sordariales</taxon>
        <taxon>Lasiosphaeriaceae</taxon>
        <taxon>Bombardia</taxon>
    </lineage>
</organism>
<keyword evidence="3" id="KW-1185">Reference proteome</keyword>
<dbReference type="AlphaFoldDB" id="A0AA40C9P9"/>
<dbReference type="InterPro" id="IPR000182">
    <property type="entry name" value="GNAT_dom"/>
</dbReference>
<dbReference type="InterPro" id="IPR052523">
    <property type="entry name" value="Trichothecene_AcTrans"/>
</dbReference>
<dbReference type="GO" id="GO:0016747">
    <property type="term" value="F:acyltransferase activity, transferring groups other than amino-acyl groups"/>
    <property type="evidence" value="ECO:0007669"/>
    <property type="project" value="InterPro"/>
</dbReference>
<dbReference type="Pfam" id="PF13508">
    <property type="entry name" value="Acetyltransf_7"/>
    <property type="match status" value="1"/>
</dbReference>
<dbReference type="PROSITE" id="PS51186">
    <property type="entry name" value="GNAT"/>
    <property type="match status" value="1"/>
</dbReference>
<comment type="caution">
    <text evidence="2">The sequence shown here is derived from an EMBL/GenBank/DDBJ whole genome shotgun (WGS) entry which is preliminary data.</text>
</comment>
<gene>
    <name evidence="2" type="ORF">B0T17DRAFT_616005</name>
</gene>
<dbReference type="Proteomes" id="UP001174934">
    <property type="component" value="Unassembled WGS sequence"/>
</dbReference>
<accession>A0AA40C9P9</accession>
<evidence type="ECO:0000313" key="3">
    <source>
        <dbReference type="Proteomes" id="UP001174934"/>
    </source>
</evidence>
<reference evidence="2" key="1">
    <citation type="submission" date="2023-06" db="EMBL/GenBank/DDBJ databases">
        <title>Genome-scale phylogeny and comparative genomics of the fungal order Sordariales.</title>
        <authorList>
            <consortium name="Lawrence Berkeley National Laboratory"/>
            <person name="Hensen N."/>
            <person name="Bonometti L."/>
            <person name="Westerberg I."/>
            <person name="Brannstrom I.O."/>
            <person name="Guillou S."/>
            <person name="Cros-Aarteil S."/>
            <person name="Calhoun S."/>
            <person name="Haridas S."/>
            <person name="Kuo A."/>
            <person name="Mondo S."/>
            <person name="Pangilinan J."/>
            <person name="Riley R."/>
            <person name="LaButti K."/>
            <person name="Andreopoulos B."/>
            <person name="Lipzen A."/>
            <person name="Chen C."/>
            <person name="Yanf M."/>
            <person name="Daum C."/>
            <person name="Ng V."/>
            <person name="Clum A."/>
            <person name="Steindorff A."/>
            <person name="Ohm R."/>
            <person name="Martin F."/>
            <person name="Silar P."/>
            <person name="Natvig D."/>
            <person name="Lalanne C."/>
            <person name="Gautier V."/>
            <person name="Ament-velasquez S.L."/>
            <person name="Kruys A."/>
            <person name="Hutchinson M.I."/>
            <person name="Powell A.J."/>
            <person name="Barry K."/>
            <person name="Miller A.N."/>
            <person name="Grigoriev I.V."/>
            <person name="Debuchy R."/>
            <person name="Gladieux P."/>
            <person name="Thoren M.H."/>
            <person name="Johannesson H."/>
        </authorList>
    </citation>
    <scope>NUCLEOTIDE SEQUENCE</scope>
    <source>
        <strain evidence="2">SMH3391-2</strain>
    </source>
</reference>
<sequence length="228" mass="26071">MATWTIKGVTTDDAIAVALNNGRAFWHQPMWRMVWPKDITREYLIEQLTKRMPMRLLRDRDAFRHQKAVDNETGALLGYARWKFPESLVAAGKDGKVEWAEAQVPEVSADQEKAFKERQDSAWWKPSEEMNAVDTGAQEVKERILGEKEYIVLDYLAVNPDNQGKGVASSLVESGMEEARRLGFPIFVYGFLVARNLYLRLGFTEVETVVESEENGVYFMIYEVPKAA</sequence>
<dbReference type="InterPro" id="IPR016181">
    <property type="entry name" value="Acyl_CoA_acyltransferase"/>
</dbReference>
<name>A0AA40C9P9_9PEZI</name>
<evidence type="ECO:0000259" key="1">
    <source>
        <dbReference type="PROSITE" id="PS51186"/>
    </source>
</evidence>
<feature type="domain" description="N-acetyltransferase" evidence="1">
    <location>
        <begin position="94"/>
        <end position="225"/>
    </location>
</feature>
<dbReference type="CDD" id="cd04301">
    <property type="entry name" value="NAT_SF"/>
    <property type="match status" value="1"/>
</dbReference>
<evidence type="ECO:0000313" key="2">
    <source>
        <dbReference type="EMBL" id="KAK0630337.1"/>
    </source>
</evidence>
<proteinExistence type="predicted"/>
<protein>
    <submittedName>
        <fullName evidence="2">Acyl-CoA N-acyltransferase</fullName>
    </submittedName>
</protein>
<dbReference type="PANTHER" id="PTHR42791:SF2">
    <property type="entry name" value="N-ACETYLTRANSFERASE DOMAIN-CONTAINING PROTEIN"/>
    <property type="match status" value="1"/>
</dbReference>
<dbReference type="PANTHER" id="PTHR42791">
    <property type="entry name" value="GNAT FAMILY ACETYLTRANSFERASE"/>
    <property type="match status" value="1"/>
</dbReference>
<dbReference type="EMBL" id="JAULSR010000002">
    <property type="protein sequence ID" value="KAK0630337.1"/>
    <property type="molecule type" value="Genomic_DNA"/>
</dbReference>
<dbReference type="SUPFAM" id="SSF55729">
    <property type="entry name" value="Acyl-CoA N-acyltransferases (Nat)"/>
    <property type="match status" value="1"/>
</dbReference>